<comment type="similarity">
    <text evidence="2">Belongs to the TonB-dependent receptor family. Hemoglobin/haptoglobin binding protein subfamily.</text>
</comment>
<keyword evidence="14" id="KW-1185">Reference proteome</keyword>
<dbReference type="Gene3D" id="2.40.170.20">
    <property type="entry name" value="TonB-dependent receptor, beta-barrel domain"/>
    <property type="match status" value="1"/>
</dbReference>
<evidence type="ECO:0000256" key="6">
    <source>
        <dbReference type="ARBA" id="ARBA00022729"/>
    </source>
</evidence>
<dbReference type="InterPro" id="IPR000531">
    <property type="entry name" value="Beta-barrel_TonB"/>
</dbReference>
<keyword evidence="7" id="KW-0798">TonB box</keyword>
<name>A0A6P1DZX8_9GAMM</name>
<sequence length="357" mass="40894">MTQGPLLPDGLRQQIHSSTRRAEADLALEWSGWANHRWRLELSAAEAKLIDAWWAFNVDLLTWEPLLTLRRYTGDLNFIDEDARRTIQSLVLQDQWSVMERLEITAGLRYDRYSDVGDNLSPRLAAVWRLTNEHLLKAQIAEAFFPPTLLQVNGQSSILSHRFPSDAETARTTELGYIFRHDQSVARATLFDSQLKDLIVYENGNYLNRGEARLQGVEFEWEQRFGPAWKMLANLSYTDAEDKATDGPVPGSARWLGNLSLFYRPRPDMLLTGRWRYVGDRARGADDPRDEPLAGYNDLSLTFNWFNAGMTGLTLRAGVTNLLGETIRSPAPLLTYFDDYLLLDERAGWVQFSYDIQ</sequence>
<keyword evidence="6" id="KW-0732">Signal</keyword>
<evidence type="ECO:0000259" key="12">
    <source>
        <dbReference type="Pfam" id="PF00593"/>
    </source>
</evidence>
<keyword evidence="5 11" id="KW-0812">Transmembrane</keyword>
<feature type="domain" description="TonB-dependent receptor-like beta-barrel" evidence="12">
    <location>
        <begin position="59"/>
        <end position="322"/>
    </location>
</feature>
<accession>A0A6P1DZX8</accession>
<evidence type="ECO:0000256" key="10">
    <source>
        <dbReference type="ARBA" id="ARBA00023237"/>
    </source>
</evidence>
<dbReference type="GO" id="GO:0015344">
    <property type="term" value="F:siderophore uptake transmembrane transporter activity"/>
    <property type="evidence" value="ECO:0007669"/>
    <property type="project" value="TreeGrafter"/>
</dbReference>
<evidence type="ECO:0000256" key="4">
    <source>
        <dbReference type="ARBA" id="ARBA00022452"/>
    </source>
</evidence>
<gene>
    <name evidence="13" type="ORF">G3480_26425</name>
</gene>
<evidence type="ECO:0000256" key="1">
    <source>
        <dbReference type="ARBA" id="ARBA00004571"/>
    </source>
</evidence>
<evidence type="ECO:0000256" key="9">
    <source>
        <dbReference type="ARBA" id="ARBA00023170"/>
    </source>
</evidence>
<keyword evidence="3 11" id="KW-0813">Transport</keyword>
<evidence type="ECO:0000256" key="11">
    <source>
        <dbReference type="PROSITE-ProRule" id="PRU01360"/>
    </source>
</evidence>
<comment type="subcellular location">
    <subcellularLocation>
        <location evidence="1 11">Cell outer membrane</location>
        <topology evidence="1 11">Multi-pass membrane protein</topology>
    </subcellularLocation>
</comment>
<dbReference type="PANTHER" id="PTHR30069:SF29">
    <property type="entry name" value="HEMOGLOBIN AND HEMOGLOBIN-HAPTOGLOBIN-BINDING PROTEIN 1-RELATED"/>
    <property type="match status" value="1"/>
</dbReference>
<keyword evidence="4 11" id="KW-1134">Transmembrane beta strand</keyword>
<dbReference type="InterPro" id="IPR036942">
    <property type="entry name" value="Beta-barrel_TonB_sf"/>
</dbReference>
<keyword evidence="10 11" id="KW-0998">Cell outer membrane</keyword>
<evidence type="ECO:0000256" key="8">
    <source>
        <dbReference type="ARBA" id="ARBA00023136"/>
    </source>
</evidence>
<keyword evidence="8 11" id="KW-0472">Membrane</keyword>
<evidence type="ECO:0000313" key="14">
    <source>
        <dbReference type="Proteomes" id="UP000471640"/>
    </source>
</evidence>
<dbReference type="PANTHER" id="PTHR30069">
    <property type="entry name" value="TONB-DEPENDENT OUTER MEMBRANE RECEPTOR"/>
    <property type="match status" value="1"/>
</dbReference>
<dbReference type="RefSeq" id="WP_164657170.1">
    <property type="nucleotide sequence ID" value="NZ_JAAIJR010000308.1"/>
</dbReference>
<evidence type="ECO:0000256" key="3">
    <source>
        <dbReference type="ARBA" id="ARBA00022448"/>
    </source>
</evidence>
<proteinExistence type="inferred from homology"/>
<keyword evidence="9 13" id="KW-0675">Receptor</keyword>
<evidence type="ECO:0000256" key="2">
    <source>
        <dbReference type="ARBA" id="ARBA00008143"/>
    </source>
</evidence>
<evidence type="ECO:0000313" key="13">
    <source>
        <dbReference type="EMBL" id="NEX23758.1"/>
    </source>
</evidence>
<dbReference type="GO" id="GO:0044718">
    <property type="term" value="P:siderophore transmembrane transport"/>
    <property type="evidence" value="ECO:0007669"/>
    <property type="project" value="TreeGrafter"/>
</dbReference>
<evidence type="ECO:0000256" key="5">
    <source>
        <dbReference type="ARBA" id="ARBA00022692"/>
    </source>
</evidence>
<evidence type="ECO:0000256" key="7">
    <source>
        <dbReference type="ARBA" id="ARBA00023077"/>
    </source>
</evidence>
<dbReference type="GO" id="GO:0009279">
    <property type="term" value="C:cell outer membrane"/>
    <property type="evidence" value="ECO:0007669"/>
    <property type="project" value="UniProtKB-SubCell"/>
</dbReference>
<dbReference type="PROSITE" id="PS52016">
    <property type="entry name" value="TONB_DEPENDENT_REC_3"/>
    <property type="match status" value="1"/>
</dbReference>
<comment type="caution">
    <text evidence="13">The sequence shown here is derived from an EMBL/GenBank/DDBJ whole genome shotgun (WGS) entry which is preliminary data.</text>
</comment>
<organism evidence="13 14">
    <name type="scientific">Thiorhodococcus mannitoliphagus</name>
    <dbReference type="NCBI Taxonomy" id="329406"/>
    <lineage>
        <taxon>Bacteria</taxon>
        <taxon>Pseudomonadati</taxon>
        <taxon>Pseudomonadota</taxon>
        <taxon>Gammaproteobacteria</taxon>
        <taxon>Chromatiales</taxon>
        <taxon>Chromatiaceae</taxon>
        <taxon>Thiorhodococcus</taxon>
    </lineage>
</organism>
<dbReference type="InterPro" id="IPR039426">
    <property type="entry name" value="TonB-dep_rcpt-like"/>
</dbReference>
<protein>
    <submittedName>
        <fullName evidence="13">TonB-dependent receptor</fullName>
    </submittedName>
</protein>
<reference evidence="14" key="1">
    <citation type="journal article" date="2020" name="Microbiol. Resour. Announc.">
        <title>Draft Genome Sequences of Thiorhodococcus mannitoliphagus and Thiorhodococcus minor, Purple Sulfur Photosynthetic Bacteria in the Gammaproteobacterial Family Chromatiaceae.</title>
        <authorList>
            <person name="Aviles F.A."/>
            <person name="Meyer T.E."/>
            <person name="Kyndt J.A."/>
        </authorList>
    </citation>
    <scope>NUCLEOTIDE SEQUENCE [LARGE SCALE GENOMIC DNA]</scope>
    <source>
        <strain evidence="14">DSM 18266</strain>
    </source>
</reference>
<dbReference type="SUPFAM" id="SSF56935">
    <property type="entry name" value="Porins"/>
    <property type="match status" value="1"/>
</dbReference>
<dbReference type="Proteomes" id="UP000471640">
    <property type="component" value="Unassembled WGS sequence"/>
</dbReference>
<dbReference type="AlphaFoldDB" id="A0A6P1DZX8"/>
<dbReference type="EMBL" id="JAAIJR010000308">
    <property type="protein sequence ID" value="NEX23758.1"/>
    <property type="molecule type" value="Genomic_DNA"/>
</dbReference>
<dbReference type="Pfam" id="PF00593">
    <property type="entry name" value="TonB_dep_Rec_b-barrel"/>
    <property type="match status" value="1"/>
</dbReference>
<reference evidence="13 14" key="2">
    <citation type="submission" date="2020-02" db="EMBL/GenBank/DDBJ databases">
        <title>Genome sequences of Thiorhodococcus mannitoliphagus and Thiorhodococcus minor, purple sulfur photosynthetic bacteria in the gammaproteobacterial family, Chromatiaceae.</title>
        <authorList>
            <person name="Aviles F.A."/>
            <person name="Meyer T.E."/>
            <person name="Kyndt J.A."/>
        </authorList>
    </citation>
    <scope>NUCLEOTIDE SEQUENCE [LARGE SCALE GENOMIC DNA]</scope>
    <source>
        <strain evidence="13 14">DSM 18266</strain>
    </source>
</reference>